<dbReference type="EMBL" id="JBHTIH010000003">
    <property type="protein sequence ID" value="MFD0738781.1"/>
    <property type="molecule type" value="Genomic_DNA"/>
</dbReference>
<gene>
    <name evidence="1" type="ORF">ACFQZQ_05755</name>
</gene>
<comment type="caution">
    <text evidence="1">The sequence shown here is derived from an EMBL/GenBank/DDBJ whole genome shotgun (WGS) entry which is preliminary data.</text>
</comment>
<reference evidence="2" key="1">
    <citation type="journal article" date="2019" name="Int. J. Syst. Evol. Microbiol.">
        <title>The Global Catalogue of Microorganisms (GCM) 10K type strain sequencing project: providing services to taxonomists for standard genome sequencing and annotation.</title>
        <authorList>
            <consortium name="The Broad Institute Genomics Platform"/>
            <consortium name="The Broad Institute Genome Sequencing Center for Infectious Disease"/>
            <person name="Wu L."/>
            <person name="Ma J."/>
        </authorList>
    </citation>
    <scope>NUCLEOTIDE SEQUENCE [LARGE SCALE GENOMIC DNA]</scope>
    <source>
        <strain evidence="2">CCUG 55491</strain>
    </source>
</reference>
<name>A0ABW2YL11_9GAMM</name>
<sequence>MLAWPTAGALAQHKVVIYRCTDASGALTVQNDVPCAKGSKQDKRVIEAAPSVATPPAFVTARPVAPVMPMPAANPPAPAGVSEAPVATIADADRLPPPALFECRTYDNDRYLHDDGNPPQRCAPMQTTGLGGSADGGAGAACQMVDDSCQRVADGALCESWQQRLRELESALRFGQVDDRATAQAQVERIGRIVRESTCGK</sequence>
<accession>A0ABW2YL11</accession>
<proteinExistence type="predicted"/>
<evidence type="ECO:0000313" key="2">
    <source>
        <dbReference type="Proteomes" id="UP001597090"/>
    </source>
</evidence>
<organism evidence="1 2">
    <name type="scientific">Lysobacter koreensis</name>
    <dbReference type="NCBI Taxonomy" id="266122"/>
    <lineage>
        <taxon>Bacteria</taxon>
        <taxon>Pseudomonadati</taxon>
        <taxon>Pseudomonadota</taxon>
        <taxon>Gammaproteobacteria</taxon>
        <taxon>Lysobacterales</taxon>
        <taxon>Lysobacteraceae</taxon>
        <taxon>Lysobacter</taxon>
    </lineage>
</organism>
<keyword evidence="2" id="KW-1185">Reference proteome</keyword>
<dbReference type="Proteomes" id="UP001597090">
    <property type="component" value="Unassembled WGS sequence"/>
</dbReference>
<evidence type="ECO:0000313" key="1">
    <source>
        <dbReference type="EMBL" id="MFD0738781.1"/>
    </source>
</evidence>
<protein>
    <submittedName>
        <fullName evidence="1">DUF4124 domain-containing protein</fullName>
    </submittedName>
</protein>